<feature type="active site" evidence="4">
    <location>
        <position position="275"/>
    </location>
</feature>
<dbReference type="CDD" id="cd16432">
    <property type="entry name" value="CheB_Rec"/>
    <property type="match status" value="1"/>
</dbReference>
<organism evidence="6 7">
    <name type="scientific">Sulfitobacter guttiformis</name>
    <dbReference type="NCBI Taxonomy" id="74349"/>
    <lineage>
        <taxon>Bacteria</taxon>
        <taxon>Pseudomonadati</taxon>
        <taxon>Pseudomonadota</taxon>
        <taxon>Alphaproteobacteria</taxon>
        <taxon>Rhodobacterales</taxon>
        <taxon>Roseobacteraceae</taxon>
        <taxon>Sulfitobacter</taxon>
    </lineage>
</organism>
<proteinExistence type="predicted"/>
<evidence type="ECO:0000256" key="3">
    <source>
        <dbReference type="ARBA" id="ARBA00048267"/>
    </source>
</evidence>
<evidence type="ECO:0000256" key="4">
    <source>
        <dbReference type="PROSITE-ProRule" id="PRU00050"/>
    </source>
</evidence>
<dbReference type="STRING" id="1443111.Z949_1921"/>
<dbReference type="OrthoDB" id="9793421at2"/>
<dbReference type="Pfam" id="PF01339">
    <property type="entry name" value="CheB_methylest"/>
    <property type="match status" value="1"/>
</dbReference>
<dbReference type="GO" id="GO:0006935">
    <property type="term" value="P:chemotaxis"/>
    <property type="evidence" value="ECO:0007669"/>
    <property type="project" value="UniProtKB-UniRule"/>
</dbReference>
<dbReference type="InterPro" id="IPR000673">
    <property type="entry name" value="Sig_transdc_resp-reg_Me-estase"/>
</dbReference>
<evidence type="ECO:0000313" key="6">
    <source>
        <dbReference type="EMBL" id="RKE93544.1"/>
    </source>
</evidence>
<dbReference type="RefSeq" id="WP_025062410.1">
    <property type="nucleotide sequence ID" value="NZ_RAQK01000002.1"/>
</dbReference>
<sequence length="332" mass="35931">MSSKSIIVATPYSADLNRWQNILSDTPEVHIKAHAPSLMELFDKVEHGPPNVVLIESGLCATDEFELIVTLFDALDVRWLKFTHGDKLNDGRDNASQLFKNGGLFSISLTQDDRLLIGQVLSTAYSRQRAEPPVERMASATSRRFKRIVLIGSSTGGVDALKNVLSKFDADCPPTVVVQHTSQGFGGGLTRVLGRASGARIKPFEPNALLRSGTVYVIAGLPQHIVLNPSNRPYLQTCSDPPMDGHMPSIDKLFLSCVPFANRIVGCILTGMGKDGARGLLELRKAGARTLSQDRESSVVYGMPSAAWSTGASMQQVPLTAMGETILREATL</sequence>
<keyword evidence="7" id="KW-1185">Reference proteome</keyword>
<dbReference type="GO" id="GO:0008984">
    <property type="term" value="F:protein-glutamate methylesterase activity"/>
    <property type="evidence" value="ECO:0007669"/>
    <property type="project" value="UniProtKB-EC"/>
</dbReference>
<name>A0A420DH41_9RHOB</name>
<feature type="active site" evidence="4">
    <location>
        <position position="154"/>
    </location>
</feature>
<gene>
    <name evidence="6" type="ORF">C8N30_2607</name>
</gene>
<evidence type="ECO:0000256" key="2">
    <source>
        <dbReference type="ARBA" id="ARBA00039140"/>
    </source>
</evidence>
<evidence type="ECO:0000313" key="7">
    <source>
        <dbReference type="Proteomes" id="UP000284407"/>
    </source>
</evidence>
<dbReference type="InterPro" id="IPR035909">
    <property type="entry name" value="CheB_C"/>
</dbReference>
<reference evidence="6 7" key="1">
    <citation type="submission" date="2018-09" db="EMBL/GenBank/DDBJ databases">
        <title>Genomic Encyclopedia of Archaeal and Bacterial Type Strains, Phase II (KMG-II): from individual species to whole genera.</title>
        <authorList>
            <person name="Goeker M."/>
        </authorList>
    </citation>
    <scope>NUCLEOTIDE SEQUENCE [LARGE SCALE GENOMIC DNA]</scope>
    <source>
        <strain evidence="6 7">DSM 11458</strain>
    </source>
</reference>
<keyword evidence="1 4" id="KW-0378">Hydrolase</keyword>
<dbReference type="Proteomes" id="UP000284407">
    <property type="component" value="Unassembled WGS sequence"/>
</dbReference>
<dbReference type="PANTHER" id="PTHR42872">
    <property type="entry name" value="PROTEIN-GLUTAMATE METHYLESTERASE/PROTEIN-GLUTAMINE GLUTAMINASE"/>
    <property type="match status" value="1"/>
</dbReference>
<dbReference type="GO" id="GO:0000156">
    <property type="term" value="F:phosphorelay response regulator activity"/>
    <property type="evidence" value="ECO:0007669"/>
    <property type="project" value="InterPro"/>
</dbReference>
<dbReference type="SUPFAM" id="SSF52738">
    <property type="entry name" value="Methylesterase CheB, C-terminal domain"/>
    <property type="match status" value="1"/>
</dbReference>
<evidence type="ECO:0000256" key="1">
    <source>
        <dbReference type="ARBA" id="ARBA00022801"/>
    </source>
</evidence>
<dbReference type="AlphaFoldDB" id="A0A420DH41"/>
<dbReference type="Gene3D" id="3.40.50.180">
    <property type="entry name" value="Methylesterase CheB, C-terminal domain"/>
    <property type="match status" value="1"/>
</dbReference>
<comment type="caution">
    <text evidence="6">The sequence shown here is derived from an EMBL/GenBank/DDBJ whole genome shotgun (WGS) entry which is preliminary data.</text>
</comment>
<dbReference type="PANTHER" id="PTHR42872:SF6">
    <property type="entry name" value="PROTEIN-GLUTAMATE METHYLESTERASE_PROTEIN-GLUTAMINE GLUTAMINASE"/>
    <property type="match status" value="1"/>
</dbReference>
<accession>A0A420DH41</accession>
<comment type="catalytic activity">
    <reaction evidence="3">
        <text>[protein]-L-glutamate 5-O-methyl ester + H2O = L-glutamyl-[protein] + methanol + H(+)</text>
        <dbReference type="Rhea" id="RHEA:23236"/>
        <dbReference type="Rhea" id="RHEA-COMP:10208"/>
        <dbReference type="Rhea" id="RHEA-COMP:10311"/>
        <dbReference type="ChEBI" id="CHEBI:15377"/>
        <dbReference type="ChEBI" id="CHEBI:15378"/>
        <dbReference type="ChEBI" id="CHEBI:17790"/>
        <dbReference type="ChEBI" id="CHEBI:29973"/>
        <dbReference type="ChEBI" id="CHEBI:82795"/>
        <dbReference type="EC" id="3.1.1.61"/>
    </reaction>
</comment>
<dbReference type="GO" id="GO:0005737">
    <property type="term" value="C:cytoplasm"/>
    <property type="evidence" value="ECO:0007669"/>
    <property type="project" value="InterPro"/>
</dbReference>
<evidence type="ECO:0000259" key="5">
    <source>
        <dbReference type="PROSITE" id="PS50122"/>
    </source>
</evidence>
<dbReference type="PROSITE" id="PS50122">
    <property type="entry name" value="CHEB"/>
    <property type="match status" value="1"/>
</dbReference>
<feature type="active site" evidence="4">
    <location>
        <position position="180"/>
    </location>
</feature>
<protein>
    <recommendedName>
        <fullName evidence="2">protein-glutamate methylesterase</fullName>
        <ecNumber evidence="2">3.1.1.61</ecNumber>
    </recommendedName>
</protein>
<dbReference type="EMBL" id="RAQK01000002">
    <property type="protein sequence ID" value="RKE93544.1"/>
    <property type="molecule type" value="Genomic_DNA"/>
</dbReference>
<keyword evidence="4" id="KW-0145">Chemotaxis</keyword>
<feature type="domain" description="CheB-type methylesterase" evidence="5">
    <location>
        <begin position="146"/>
        <end position="332"/>
    </location>
</feature>
<dbReference type="EC" id="3.1.1.61" evidence="2"/>